<reference evidence="1" key="1">
    <citation type="journal article" date="2014" name="Int. J. Syst. Evol. Microbiol.">
        <title>Complete genome sequence of Corynebacterium casei LMG S-19264T (=DSM 44701T), isolated from a smear-ripened cheese.</title>
        <authorList>
            <consortium name="US DOE Joint Genome Institute (JGI-PGF)"/>
            <person name="Walter F."/>
            <person name="Albersmeier A."/>
            <person name="Kalinowski J."/>
            <person name="Ruckert C."/>
        </authorList>
    </citation>
    <scope>NUCLEOTIDE SEQUENCE</scope>
    <source>
        <strain evidence="1">CGMCC 4.3508</strain>
    </source>
</reference>
<dbReference type="EMBL" id="BMMH01000001">
    <property type="protein sequence ID" value="GGK97046.1"/>
    <property type="molecule type" value="Genomic_DNA"/>
</dbReference>
<dbReference type="InterPro" id="IPR025534">
    <property type="entry name" value="DUF4420"/>
</dbReference>
<sequence>MAGAIAVVMNEHWRQLERSSPPLPGALRVAELPVSAGRRPLAAAVDDEGNRHLLIPTDSYQRVRKGLDGPVLRLRKRVLEDRDTRDYFASLCCMRRDVHDIFTMLCADILFAVEGSPENPVKQLNLVLDRWRALFLSPGSPLGPQQLSGLFGELSVLARLLEESGSAHNLWLGPKGYRHDFSTDNAALEVKTSVEGSGRVVRVHGLEQLEPPTDGTLGLVWLRLRQAAASGTGLVELVNRVLDLADDETAVLELLSSVGYRVADNEHYEQVRFTVEEERWYNVDIAFPKLTRVNLVASGASANVRDVDYTIDLGVEPPKPMENSDIERYLAAMLEEQV</sequence>
<gene>
    <name evidence="1" type="ORF">GCM10011588_09370</name>
</gene>
<proteinExistence type="predicted"/>
<comment type="caution">
    <text evidence="1">The sequence shown here is derived from an EMBL/GenBank/DDBJ whole genome shotgun (WGS) entry which is preliminary data.</text>
</comment>
<dbReference type="Pfam" id="PF14390">
    <property type="entry name" value="DUF4420"/>
    <property type="match status" value="1"/>
</dbReference>
<reference evidence="1" key="2">
    <citation type="submission" date="2020-09" db="EMBL/GenBank/DDBJ databases">
        <authorList>
            <person name="Sun Q."/>
            <person name="Zhou Y."/>
        </authorList>
    </citation>
    <scope>NUCLEOTIDE SEQUENCE</scope>
    <source>
        <strain evidence="1">CGMCC 4.3508</strain>
    </source>
</reference>
<accession>A0A917R9J5</accession>
<dbReference type="Proteomes" id="UP000638263">
    <property type="component" value="Unassembled WGS sequence"/>
</dbReference>
<keyword evidence="2" id="KW-1185">Reference proteome</keyword>
<name>A0A917R9J5_9NOCA</name>
<evidence type="ECO:0000313" key="2">
    <source>
        <dbReference type="Proteomes" id="UP000638263"/>
    </source>
</evidence>
<protein>
    <recommendedName>
        <fullName evidence="3">PD-(D/E)XK motif protein</fullName>
    </recommendedName>
</protein>
<evidence type="ECO:0000313" key="1">
    <source>
        <dbReference type="EMBL" id="GGK97046.1"/>
    </source>
</evidence>
<dbReference type="RefSeq" id="WP_308434942.1">
    <property type="nucleotide sequence ID" value="NZ_BMMH01000001.1"/>
</dbReference>
<organism evidence="1 2">
    <name type="scientific">Nocardia jinanensis</name>
    <dbReference type="NCBI Taxonomy" id="382504"/>
    <lineage>
        <taxon>Bacteria</taxon>
        <taxon>Bacillati</taxon>
        <taxon>Actinomycetota</taxon>
        <taxon>Actinomycetes</taxon>
        <taxon>Mycobacteriales</taxon>
        <taxon>Nocardiaceae</taxon>
        <taxon>Nocardia</taxon>
    </lineage>
</organism>
<dbReference type="AlphaFoldDB" id="A0A917R9J5"/>
<evidence type="ECO:0008006" key="3">
    <source>
        <dbReference type="Google" id="ProtNLM"/>
    </source>
</evidence>